<protein>
    <recommendedName>
        <fullName evidence="3">Helix-turn-helix domain-containing protein</fullName>
    </recommendedName>
</protein>
<sequence length="141" mass="16016">MTAYDRAAEGLRARFRREEAALHAEGYLTIADAVELLDVHRDTVIRMIGDSRLQAVRYEHRWVTRREWIDAVPRSRKAAAEWRREHGYLSVAEAAAELGITRQALQVRITRGTQTAVRAGADTPTPGAWLIRAEDVQRRVA</sequence>
<gene>
    <name evidence="1" type="ORF">MPHL21000_08405</name>
</gene>
<keyword evidence="2" id="KW-1185">Reference proteome</keyword>
<dbReference type="RefSeq" id="WP_061480971.1">
    <property type="nucleotide sequence ID" value="NZ_ANBO01000012.1"/>
</dbReference>
<dbReference type="Proteomes" id="UP000325690">
    <property type="component" value="Unassembled WGS sequence"/>
</dbReference>
<evidence type="ECO:0000313" key="1">
    <source>
        <dbReference type="EMBL" id="KAB7757257.1"/>
    </source>
</evidence>
<evidence type="ECO:0000313" key="2">
    <source>
        <dbReference type="Proteomes" id="UP000325690"/>
    </source>
</evidence>
<proteinExistence type="predicted"/>
<reference evidence="1 2" key="1">
    <citation type="submission" date="2012-10" db="EMBL/GenBank/DDBJ databases">
        <title>The draft sequence of the Mycobacterium pheli genome.</title>
        <authorList>
            <person name="Pettersson B.M.F."/>
            <person name="Das S."/>
            <person name="Dasgupta S."/>
            <person name="Bhattacharya A."/>
            <person name="Kirsebom L.A."/>
        </authorList>
    </citation>
    <scope>NUCLEOTIDE SEQUENCE [LARGE SCALE GENOMIC DNA]</scope>
    <source>
        <strain evidence="1 2">CCUG 21000</strain>
    </source>
</reference>
<comment type="caution">
    <text evidence="1">The sequence shown here is derived from an EMBL/GenBank/DDBJ whole genome shotgun (WGS) entry which is preliminary data.</text>
</comment>
<evidence type="ECO:0008006" key="3">
    <source>
        <dbReference type="Google" id="ProtNLM"/>
    </source>
</evidence>
<accession>A0A5N5V8H0</accession>
<name>A0A5N5V8H0_MYCPH</name>
<organism evidence="1 2">
    <name type="scientific">Mycolicibacterium phlei DSM 43239 = CCUG 21000</name>
    <dbReference type="NCBI Taxonomy" id="1226750"/>
    <lineage>
        <taxon>Bacteria</taxon>
        <taxon>Bacillati</taxon>
        <taxon>Actinomycetota</taxon>
        <taxon>Actinomycetes</taxon>
        <taxon>Mycobacteriales</taxon>
        <taxon>Mycobacteriaceae</taxon>
        <taxon>Mycolicibacterium</taxon>
    </lineage>
</organism>
<dbReference type="GeneID" id="74300642"/>
<dbReference type="EMBL" id="ANBP01000009">
    <property type="protein sequence ID" value="KAB7757257.1"/>
    <property type="molecule type" value="Genomic_DNA"/>
</dbReference>
<dbReference type="AlphaFoldDB" id="A0A5N5V8H0"/>